<evidence type="ECO:0000256" key="14">
    <source>
        <dbReference type="ARBA" id="ARBA00023239"/>
    </source>
</evidence>
<evidence type="ECO:0000256" key="8">
    <source>
        <dbReference type="ARBA" id="ARBA00022801"/>
    </source>
</evidence>
<comment type="pathway">
    <text evidence="2">Lipid metabolism; fatty acid beta-oxidation.</text>
</comment>
<comment type="catalytic activity">
    <reaction evidence="18">
        <text>N-hexadecanoyl-1-(9Z-octadecenoyl)-sn-glycero-3-phosphoethanolamine + H2O = N-hexadecanoylethanolamine + 1-(9Z-octadecenoyl)-sn-glycero-3-phosphate + H(+)</text>
        <dbReference type="Rhea" id="RHEA:53168"/>
        <dbReference type="ChEBI" id="CHEBI:15377"/>
        <dbReference type="ChEBI" id="CHEBI:15378"/>
        <dbReference type="ChEBI" id="CHEBI:71464"/>
        <dbReference type="ChEBI" id="CHEBI:74544"/>
        <dbReference type="ChEBI" id="CHEBI:85217"/>
    </reaction>
    <physiologicalReaction direction="left-to-right" evidence="18">
        <dbReference type="Rhea" id="RHEA:53169"/>
    </physiologicalReaction>
</comment>
<dbReference type="PANTHER" id="PTHR42758:SF2">
    <property type="entry name" value="PHOSPHATIDYLGLYCEROL PHOSPHOLIPASE C"/>
    <property type="match status" value="1"/>
</dbReference>
<dbReference type="InterPro" id="IPR029045">
    <property type="entry name" value="ClpP/crotonase-like_dom_sf"/>
</dbReference>
<organism evidence="24 25">
    <name type="scientific">Rotaria sordida</name>
    <dbReference type="NCBI Taxonomy" id="392033"/>
    <lineage>
        <taxon>Eukaryota</taxon>
        <taxon>Metazoa</taxon>
        <taxon>Spiralia</taxon>
        <taxon>Gnathifera</taxon>
        <taxon>Rotifera</taxon>
        <taxon>Eurotatoria</taxon>
        <taxon>Bdelloidea</taxon>
        <taxon>Philodinida</taxon>
        <taxon>Philodinidae</taxon>
        <taxon>Rotaria</taxon>
    </lineage>
</organism>
<evidence type="ECO:0000256" key="6">
    <source>
        <dbReference type="ARBA" id="ARBA00012076"/>
    </source>
</evidence>
<dbReference type="GO" id="GO:0006631">
    <property type="term" value="P:fatty acid metabolic process"/>
    <property type="evidence" value="ECO:0007669"/>
    <property type="project" value="UniProtKB-KW"/>
</dbReference>
<evidence type="ECO:0000256" key="15">
    <source>
        <dbReference type="ARBA" id="ARBA00023268"/>
    </source>
</evidence>
<evidence type="ECO:0000256" key="13">
    <source>
        <dbReference type="ARBA" id="ARBA00023136"/>
    </source>
</evidence>
<dbReference type="CDD" id="cd06558">
    <property type="entry name" value="crotonase-like"/>
    <property type="match status" value="1"/>
</dbReference>
<feature type="transmembrane region" description="Helical" evidence="22">
    <location>
        <begin position="210"/>
        <end position="227"/>
    </location>
</feature>
<evidence type="ECO:0000256" key="19">
    <source>
        <dbReference type="ARBA" id="ARBA00048580"/>
    </source>
</evidence>
<evidence type="ECO:0000256" key="4">
    <source>
        <dbReference type="ARBA" id="ARBA00007277"/>
    </source>
</evidence>
<comment type="subcellular location">
    <subcellularLocation>
        <location evidence="1">Membrane</location>
    </subcellularLocation>
</comment>
<keyword evidence="12" id="KW-0443">Lipid metabolism</keyword>
<dbReference type="EMBL" id="CAJOBD010001165">
    <property type="protein sequence ID" value="CAF3768267.1"/>
    <property type="molecule type" value="Genomic_DNA"/>
</dbReference>
<dbReference type="InterPro" id="IPR017946">
    <property type="entry name" value="PLC-like_Pdiesterase_TIM-brl"/>
</dbReference>
<dbReference type="SUPFAM" id="SSF51695">
    <property type="entry name" value="PLC-like phosphodiesterases"/>
    <property type="match status" value="1"/>
</dbReference>
<dbReference type="InterPro" id="IPR018376">
    <property type="entry name" value="Enoyl-CoA_hyd/isom_CS"/>
</dbReference>
<evidence type="ECO:0000313" key="24">
    <source>
        <dbReference type="EMBL" id="CAF3768267.1"/>
    </source>
</evidence>
<keyword evidence="13 22" id="KW-0472">Membrane</keyword>
<evidence type="ECO:0000256" key="9">
    <source>
        <dbReference type="ARBA" id="ARBA00022832"/>
    </source>
</evidence>
<dbReference type="Gene3D" id="3.90.226.10">
    <property type="entry name" value="2-enoyl-CoA Hydratase, Chain A, domain 1"/>
    <property type="match status" value="1"/>
</dbReference>
<dbReference type="PANTHER" id="PTHR42758">
    <property type="entry name" value="PHOSPHATIDYLGLYCEROL PHOSPHOLIPASE C"/>
    <property type="match status" value="1"/>
</dbReference>
<dbReference type="InterPro" id="IPR030395">
    <property type="entry name" value="GP_PDE_dom"/>
</dbReference>
<gene>
    <name evidence="24" type="ORF">JBS370_LOCUS13526</name>
</gene>
<evidence type="ECO:0000256" key="2">
    <source>
        <dbReference type="ARBA" id="ARBA00005005"/>
    </source>
</evidence>
<accession>A0A818ZSI7</accession>
<dbReference type="PROSITE" id="PS00166">
    <property type="entry name" value="ENOYL_COA_HYDRATASE"/>
    <property type="match status" value="1"/>
</dbReference>
<keyword evidence="7 22" id="KW-0812">Transmembrane</keyword>
<evidence type="ECO:0000256" key="5">
    <source>
        <dbReference type="ARBA" id="ARBA00008750"/>
    </source>
</evidence>
<comment type="catalytic activity">
    <reaction evidence="17">
        <text>N-(5Z,8Z,11Z,14Z-eicosatetraenoyl)-1-(9Z-octadecenoyl)-sn-glycero-3-phosphoethanolamine + H2O = N-(5Z,8Z,11Z,14Z-eicosatetraenoyl)-ethanolamine + 1-(9Z-octadecenoyl)-sn-glycero-3-phosphate + H(+)</text>
        <dbReference type="Rhea" id="RHEA:45544"/>
        <dbReference type="ChEBI" id="CHEBI:2700"/>
        <dbReference type="ChEBI" id="CHEBI:15377"/>
        <dbReference type="ChEBI" id="CHEBI:15378"/>
        <dbReference type="ChEBI" id="CHEBI:74544"/>
        <dbReference type="ChEBI" id="CHEBI:85223"/>
    </reaction>
    <physiologicalReaction direction="left-to-right" evidence="17">
        <dbReference type="Rhea" id="RHEA:45545"/>
    </physiologicalReaction>
</comment>
<keyword evidence="11" id="KW-0520">NAD</keyword>
<keyword evidence="10 22" id="KW-1133">Transmembrane helix</keyword>
<dbReference type="Proteomes" id="UP000663836">
    <property type="component" value="Unassembled WGS sequence"/>
</dbReference>
<comment type="caution">
    <text evidence="24">The sequence shown here is derived from an EMBL/GenBank/DDBJ whole genome shotgun (WGS) entry which is preliminary data.</text>
</comment>
<evidence type="ECO:0000256" key="10">
    <source>
        <dbReference type="ARBA" id="ARBA00022989"/>
    </source>
</evidence>
<name>A0A818ZSI7_9BILA</name>
<dbReference type="Pfam" id="PF03009">
    <property type="entry name" value="GDPD"/>
    <property type="match status" value="1"/>
</dbReference>
<feature type="domain" description="GP-PDE" evidence="23">
    <location>
        <begin position="38"/>
        <end position="320"/>
    </location>
</feature>
<dbReference type="EC" id="4.2.1.17" evidence="6"/>
<proteinExistence type="inferred from homology"/>
<dbReference type="GO" id="GO:0008081">
    <property type="term" value="F:phosphoric diester hydrolase activity"/>
    <property type="evidence" value="ECO:0007669"/>
    <property type="project" value="InterPro"/>
</dbReference>
<evidence type="ECO:0000256" key="16">
    <source>
        <dbReference type="ARBA" id="ARBA00036083"/>
    </source>
</evidence>
<evidence type="ECO:0000256" key="11">
    <source>
        <dbReference type="ARBA" id="ARBA00023027"/>
    </source>
</evidence>
<comment type="similarity">
    <text evidence="5">In the N-terminal section; belongs to the enoyl-CoA hydratase/isomerase family.</text>
</comment>
<evidence type="ECO:0000256" key="1">
    <source>
        <dbReference type="ARBA" id="ARBA00004370"/>
    </source>
</evidence>
<comment type="catalytic activity">
    <reaction evidence="19">
        <text>1-O-(1Z-octadecenyl)-sn-glycero-3-phospho-N-hexadecanoyl-ethanolamine + H2O = 1-O-(1Z-octadecenyl)-sn-glycero-3-phosphate + N-hexadecanoylethanolamine + H(+)</text>
        <dbReference type="Rhea" id="RHEA:53184"/>
        <dbReference type="ChEBI" id="CHEBI:15377"/>
        <dbReference type="ChEBI" id="CHEBI:15378"/>
        <dbReference type="ChEBI" id="CHEBI:71464"/>
        <dbReference type="ChEBI" id="CHEBI:137009"/>
        <dbReference type="ChEBI" id="CHEBI:137017"/>
    </reaction>
    <physiologicalReaction direction="left-to-right" evidence="19">
        <dbReference type="Rhea" id="RHEA:53185"/>
    </physiologicalReaction>
</comment>
<dbReference type="GO" id="GO:0004622">
    <property type="term" value="F:phosphatidylcholine lysophospholipase activity"/>
    <property type="evidence" value="ECO:0007669"/>
    <property type="project" value="TreeGrafter"/>
</dbReference>
<comment type="similarity">
    <text evidence="4">Belongs to the glycerophosphoryl diester phosphodiesterase family.</text>
</comment>
<evidence type="ECO:0000256" key="3">
    <source>
        <dbReference type="ARBA" id="ARBA00007005"/>
    </source>
</evidence>
<dbReference type="GO" id="GO:0004300">
    <property type="term" value="F:enoyl-CoA hydratase activity"/>
    <property type="evidence" value="ECO:0007669"/>
    <property type="project" value="UniProtKB-EC"/>
</dbReference>
<dbReference type="PROSITE" id="PS51704">
    <property type="entry name" value="GP_PDE"/>
    <property type="match status" value="1"/>
</dbReference>
<dbReference type="Gene3D" id="3.20.20.190">
    <property type="entry name" value="Phosphatidylinositol (PI) phosphodiesterase"/>
    <property type="match status" value="1"/>
</dbReference>
<evidence type="ECO:0000256" key="18">
    <source>
        <dbReference type="ARBA" id="ARBA00047538"/>
    </source>
</evidence>
<keyword evidence="15" id="KW-0511">Multifunctional enzyme</keyword>
<comment type="similarity">
    <text evidence="21">Belongs to the enoyl-CoA hydratase/isomerase family.</text>
</comment>
<dbReference type="InterPro" id="IPR052271">
    <property type="entry name" value="GDPD-Related"/>
</dbReference>
<dbReference type="FunFam" id="3.90.226.10:FF:000011">
    <property type="entry name" value="Fatty acid oxidation complex subunit alpha"/>
    <property type="match status" value="1"/>
</dbReference>
<dbReference type="SUPFAM" id="SSF52096">
    <property type="entry name" value="ClpP/crotonase"/>
    <property type="match status" value="1"/>
</dbReference>
<reference evidence="24" key="1">
    <citation type="submission" date="2021-02" db="EMBL/GenBank/DDBJ databases">
        <authorList>
            <person name="Nowell W R."/>
        </authorList>
    </citation>
    <scope>NUCLEOTIDE SEQUENCE</scope>
</reference>
<evidence type="ECO:0000256" key="17">
    <source>
        <dbReference type="ARBA" id="ARBA00047392"/>
    </source>
</evidence>
<feature type="transmembrane region" description="Helical" evidence="22">
    <location>
        <begin position="6"/>
        <end position="23"/>
    </location>
</feature>
<evidence type="ECO:0000256" key="12">
    <source>
        <dbReference type="ARBA" id="ARBA00023098"/>
    </source>
</evidence>
<evidence type="ECO:0000256" key="20">
    <source>
        <dbReference type="ARBA" id="ARBA00048947"/>
    </source>
</evidence>
<dbReference type="GO" id="GO:0005789">
    <property type="term" value="C:endoplasmic reticulum membrane"/>
    <property type="evidence" value="ECO:0007669"/>
    <property type="project" value="TreeGrafter"/>
</dbReference>
<keyword evidence="8" id="KW-0378">Hydrolase</keyword>
<evidence type="ECO:0000259" key="23">
    <source>
        <dbReference type="PROSITE" id="PS51704"/>
    </source>
</evidence>
<evidence type="ECO:0000256" key="7">
    <source>
        <dbReference type="ARBA" id="ARBA00022692"/>
    </source>
</evidence>
<evidence type="ECO:0000256" key="21">
    <source>
        <dbReference type="RuleBase" id="RU003707"/>
    </source>
</evidence>
<keyword evidence="9" id="KW-0276">Fatty acid metabolism</keyword>
<dbReference type="GO" id="GO:0046475">
    <property type="term" value="P:glycerophospholipid catabolic process"/>
    <property type="evidence" value="ECO:0007669"/>
    <property type="project" value="TreeGrafter"/>
</dbReference>
<comment type="catalytic activity">
    <reaction evidence="16">
        <text>1-O-hexadecyl-sn-glycero-3-phosphocholine + H2O = 1-O-hexadecyl-sn-glycero-3-phosphate + choline + H(+)</text>
        <dbReference type="Rhea" id="RHEA:41143"/>
        <dbReference type="ChEBI" id="CHEBI:15354"/>
        <dbReference type="ChEBI" id="CHEBI:15377"/>
        <dbReference type="ChEBI" id="CHEBI:15378"/>
        <dbReference type="ChEBI" id="CHEBI:64496"/>
        <dbReference type="ChEBI" id="CHEBI:77580"/>
    </reaction>
    <physiologicalReaction direction="left-to-right" evidence="16">
        <dbReference type="Rhea" id="RHEA:41144"/>
    </physiologicalReaction>
</comment>
<evidence type="ECO:0000256" key="22">
    <source>
        <dbReference type="SAM" id="Phobius"/>
    </source>
</evidence>
<protein>
    <recommendedName>
        <fullName evidence="6">enoyl-CoA hydratase</fullName>
        <ecNumber evidence="6">4.2.1.17</ecNumber>
    </recommendedName>
</protein>
<dbReference type="AlphaFoldDB" id="A0A818ZSI7"/>
<dbReference type="InterPro" id="IPR001753">
    <property type="entry name" value="Enoyl-CoA_hydra/iso"/>
</dbReference>
<comment type="catalytic activity">
    <reaction evidence="20">
        <text>N,1-di-(9Z-octadecenoyl)-sn-glycero-3-phosphoethanolamine + H2O = N-(9Z-octadecenoyl) ethanolamine + 1-(9Z-octadecenoyl)-sn-glycero-3-phosphate + H(+)</text>
        <dbReference type="Rhea" id="RHEA:56460"/>
        <dbReference type="ChEBI" id="CHEBI:15377"/>
        <dbReference type="ChEBI" id="CHEBI:15378"/>
        <dbReference type="ChEBI" id="CHEBI:71466"/>
        <dbReference type="ChEBI" id="CHEBI:74544"/>
        <dbReference type="ChEBI" id="CHEBI:85222"/>
    </reaction>
    <physiologicalReaction direction="left-to-right" evidence="20">
        <dbReference type="Rhea" id="RHEA:56461"/>
    </physiologicalReaction>
</comment>
<sequence>MWVYIVVFTSFAVYITLSFIFLRKPHFLHKRRRPAFIARNIAHRGGAAESIENTLLAFDTGLTNGVEMLELDCHLTKDNQVVVHHDFSLDRTTGEEIFIRDIEYHNLPRISTNVDLYYDASTVISCDNNPTNEELLRIPLLKDVFERYPAIPINIDVKEHNDELIRQISKLIQEYQREHLTYWGSFNHVVCQKLTAENSRIVRFCSLKEAIGIVIAYWLGLLPFIPLKPGVFEVPIPGEVFQKITRNFNWKFKMLFYLAERALNNKSMFVHLQRRGIPVYVWTLNNEQEFEYAIQRMSVTVEELHIAVEANDNATTEQLLGNLCEGLRHAREDRERFLDEFDIVLQWAKESGKSIYYLDFKIISLRTMTDLQQLKNIKLDYEDNIAIVQLNQENSKVNTLSRKMMNEFVPVFNHLKKDDNIKGIIVISAKPGSFIAGADINMFESVKSRDELYQMSRNGQEIMNQIEQSSKPIIAAIAGSCLGGGFEVALACHYRIAMNDKRTGFGVPEVKLGLLPGAGGTQRLLKNLSLSDALDLILTGKEIKAKKAKAMGLVDILVEPIRSDVQDIEEQNIEYLRSIAIRKVKYVFNH</sequence>
<comment type="similarity">
    <text evidence="3">In the central section; belongs to the 3-hydroxyacyl-CoA dehydrogenase family.</text>
</comment>
<dbReference type="Pfam" id="PF00378">
    <property type="entry name" value="ECH_1"/>
    <property type="match status" value="1"/>
</dbReference>
<evidence type="ECO:0000313" key="25">
    <source>
        <dbReference type="Proteomes" id="UP000663836"/>
    </source>
</evidence>
<keyword evidence="14" id="KW-0456">Lyase</keyword>